<name>A0A5C6A865_9BACT</name>
<feature type="domain" description="YutG/PgpA" evidence="2">
    <location>
        <begin position="13"/>
        <end position="159"/>
    </location>
</feature>
<keyword evidence="1" id="KW-0812">Transmembrane</keyword>
<dbReference type="Pfam" id="PF04608">
    <property type="entry name" value="PgpA"/>
    <property type="match status" value="1"/>
</dbReference>
<protein>
    <submittedName>
        <fullName evidence="3">Phosphatidylglycerophosphatase A</fullName>
        <ecNumber evidence="3">3.1.3.27</ecNumber>
    </submittedName>
</protein>
<keyword evidence="3" id="KW-0378">Hydrolase</keyword>
<evidence type="ECO:0000259" key="2">
    <source>
        <dbReference type="Pfam" id="PF04608"/>
    </source>
</evidence>
<dbReference type="EMBL" id="SJPR01000004">
    <property type="protein sequence ID" value="TWT96212.1"/>
    <property type="molecule type" value="Genomic_DNA"/>
</dbReference>
<evidence type="ECO:0000313" key="4">
    <source>
        <dbReference type="Proteomes" id="UP000317421"/>
    </source>
</evidence>
<feature type="transmembrane region" description="Helical" evidence="1">
    <location>
        <begin position="97"/>
        <end position="118"/>
    </location>
</feature>
<dbReference type="InterPro" id="IPR036681">
    <property type="entry name" value="PgpA-like_sf"/>
</dbReference>
<keyword evidence="4" id="KW-1185">Reference proteome</keyword>
<dbReference type="Proteomes" id="UP000317421">
    <property type="component" value="Unassembled WGS sequence"/>
</dbReference>
<dbReference type="InterPro" id="IPR026037">
    <property type="entry name" value="PgpA"/>
</dbReference>
<dbReference type="CDD" id="cd06971">
    <property type="entry name" value="PgpA"/>
    <property type="match status" value="1"/>
</dbReference>
<evidence type="ECO:0000313" key="3">
    <source>
        <dbReference type="EMBL" id="TWT96212.1"/>
    </source>
</evidence>
<dbReference type="PIRSF" id="PIRSF006162">
    <property type="entry name" value="PgpA"/>
    <property type="match status" value="1"/>
</dbReference>
<dbReference type="GO" id="GO:0006629">
    <property type="term" value="P:lipid metabolic process"/>
    <property type="evidence" value="ECO:0007669"/>
    <property type="project" value="InterPro"/>
</dbReference>
<dbReference type="PANTHER" id="PTHR36305:SF1">
    <property type="entry name" value="PHOSPHATIDYLGLYCEROPHOSPHATASE A"/>
    <property type="match status" value="1"/>
</dbReference>
<comment type="caution">
    <text evidence="3">The sequence shown here is derived from an EMBL/GenBank/DDBJ whole genome shotgun (WGS) entry which is preliminary data.</text>
</comment>
<reference evidence="3 4" key="1">
    <citation type="submission" date="2019-02" db="EMBL/GenBank/DDBJ databases">
        <title>Deep-cultivation of Planctomycetes and their phenomic and genomic characterization uncovers novel biology.</title>
        <authorList>
            <person name="Wiegand S."/>
            <person name="Jogler M."/>
            <person name="Boedeker C."/>
            <person name="Pinto D."/>
            <person name="Vollmers J."/>
            <person name="Rivas-Marin E."/>
            <person name="Kohn T."/>
            <person name="Peeters S.H."/>
            <person name="Heuer A."/>
            <person name="Rast P."/>
            <person name="Oberbeckmann S."/>
            <person name="Bunk B."/>
            <person name="Jeske O."/>
            <person name="Meyerdierks A."/>
            <person name="Storesund J.E."/>
            <person name="Kallscheuer N."/>
            <person name="Luecker S."/>
            <person name="Lage O.M."/>
            <person name="Pohl T."/>
            <person name="Merkel B.J."/>
            <person name="Hornburger P."/>
            <person name="Mueller R.-W."/>
            <person name="Bruemmer F."/>
            <person name="Labrenz M."/>
            <person name="Spormann A.M."/>
            <person name="Op Den Camp H."/>
            <person name="Overmann J."/>
            <person name="Amann R."/>
            <person name="Jetten M.S.M."/>
            <person name="Mascher T."/>
            <person name="Medema M.H."/>
            <person name="Devos D.P."/>
            <person name="Kaster A.-K."/>
            <person name="Ovreas L."/>
            <person name="Rohde M."/>
            <person name="Galperin M.Y."/>
            <person name="Jogler C."/>
        </authorList>
    </citation>
    <scope>NUCLEOTIDE SEQUENCE [LARGE SCALE GENOMIC DNA]</scope>
    <source>
        <strain evidence="3 4">Pla108</strain>
    </source>
</reference>
<dbReference type="EC" id="3.1.3.27" evidence="3"/>
<dbReference type="RefSeq" id="WP_146445994.1">
    <property type="nucleotide sequence ID" value="NZ_SJPR01000004.1"/>
</dbReference>
<feature type="transmembrane region" description="Helical" evidence="1">
    <location>
        <begin position="48"/>
        <end position="66"/>
    </location>
</feature>
<dbReference type="PANTHER" id="PTHR36305">
    <property type="entry name" value="PHOSPHATIDYLGLYCEROPHOSPHATASE A"/>
    <property type="match status" value="1"/>
</dbReference>
<keyword evidence="1" id="KW-0472">Membrane</keyword>
<dbReference type="InterPro" id="IPR007686">
    <property type="entry name" value="YutG/PgpA"/>
</dbReference>
<feature type="transmembrane region" description="Helical" evidence="1">
    <location>
        <begin position="138"/>
        <end position="159"/>
    </location>
</feature>
<evidence type="ECO:0000256" key="1">
    <source>
        <dbReference type="SAM" id="Phobius"/>
    </source>
</evidence>
<sequence>MPSVTPRTAFAAWIATGLGLTTKTPAPGTVGALWGVPLWLAVSQLPGYPLQLGTLLVLIGFGPLLCTRAARQLVALGLAVDTKDPQAITYDEFTTVALVYAFAPAASGVWLVAGYALHRLFDITKPWPCWRLELLPEGWGVMADDVAAAIYAGICYRLLWGWLGGS</sequence>
<dbReference type="OrthoDB" id="9804091at2"/>
<dbReference type="SUPFAM" id="SSF101307">
    <property type="entry name" value="YutG-like"/>
    <property type="match status" value="1"/>
</dbReference>
<keyword evidence="1" id="KW-1133">Transmembrane helix</keyword>
<organism evidence="3 4">
    <name type="scientific">Botrimarina colliarenosi</name>
    <dbReference type="NCBI Taxonomy" id="2528001"/>
    <lineage>
        <taxon>Bacteria</taxon>
        <taxon>Pseudomonadati</taxon>
        <taxon>Planctomycetota</taxon>
        <taxon>Planctomycetia</taxon>
        <taxon>Pirellulales</taxon>
        <taxon>Lacipirellulaceae</taxon>
        <taxon>Botrimarina</taxon>
    </lineage>
</organism>
<dbReference type="GO" id="GO:0008962">
    <property type="term" value="F:phosphatidylglycerophosphatase activity"/>
    <property type="evidence" value="ECO:0007669"/>
    <property type="project" value="UniProtKB-EC"/>
</dbReference>
<accession>A0A5C6A865</accession>
<dbReference type="AlphaFoldDB" id="A0A5C6A865"/>
<proteinExistence type="predicted"/>
<gene>
    <name evidence="3" type="primary">pgpA</name>
    <name evidence="3" type="ORF">Pla108_33010</name>
</gene>